<dbReference type="OrthoDB" id="28208at2759"/>
<feature type="region of interest" description="Disordered" evidence="8">
    <location>
        <begin position="17"/>
        <end position="120"/>
    </location>
</feature>
<feature type="transmembrane region" description="Helical" evidence="9">
    <location>
        <begin position="359"/>
        <end position="383"/>
    </location>
</feature>
<dbReference type="PANTHER" id="PTHR22950">
    <property type="entry name" value="AMINO ACID TRANSPORTER"/>
    <property type="match status" value="1"/>
</dbReference>
<accession>A0A5C5FY04</accession>
<feature type="transmembrane region" description="Helical" evidence="9">
    <location>
        <begin position="509"/>
        <end position="526"/>
    </location>
</feature>
<keyword evidence="12" id="KW-1185">Reference proteome</keyword>
<keyword evidence="6 9" id="KW-1133">Transmembrane helix</keyword>
<dbReference type="GO" id="GO:0016020">
    <property type="term" value="C:membrane"/>
    <property type="evidence" value="ECO:0007669"/>
    <property type="project" value="UniProtKB-SubCell"/>
</dbReference>
<feature type="transmembrane region" description="Helical" evidence="9">
    <location>
        <begin position="538"/>
        <end position="559"/>
    </location>
</feature>
<keyword evidence="3" id="KW-0813">Transport</keyword>
<dbReference type="EMBL" id="SOZI01000048">
    <property type="protein sequence ID" value="TNY21226.1"/>
    <property type="molecule type" value="Genomic_DNA"/>
</dbReference>
<evidence type="ECO:0000259" key="10">
    <source>
        <dbReference type="Pfam" id="PF01490"/>
    </source>
</evidence>
<evidence type="ECO:0000256" key="8">
    <source>
        <dbReference type="SAM" id="MobiDB-lite"/>
    </source>
</evidence>
<feature type="transmembrane region" description="Helical" evidence="9">
    <location>
        <begin position="395"/>
        <end position="418"/>
    </location>
</feature>
<feature type="domain" description="Amino acid transporter transmembrane" evidence="10">
    <location>
        <begin position="166"/>
        <end position="559"/>
    </location>
</feature>
<protein>
    <submittedName>
        <fullName evidence="11">Amino acid transporter</fullName>
    </submittedName>
</protein>
<dbReference type="Proteomes" id="UP000311382">
    <property type="component" value="Unassembled WGS sequence"/>
</dbReference>
<dbReference type="AlphaFoldDB" id="A0A5C5FY04"/>
<evidence type="ECO:0000313" key="12">
    <source>
        <dbReference type="Proteomes" id="UP000311382"/>
    </source>
</evidence>
<dbReference type="STRING" id="5288.A0A5C5FY04"/>
<keyword evidence="5" id="KW-0029">Amino-acid transport</keyword>
<dbReference type="Pfam" id="PF01490">
    <property type="entry name" value="Aa_trans"/>
    <property type="match status" value="1"/>
</dbReference>
<evidence type="ECO:0000256" key="4">
    <source>
        <dbReference type="ARBA" id="ARBA00022692"/>
    </source>
</evidence>
<dbReference type="GO" id="GO:0015179">
    <property type="term" value="F:L-amino acid transmembrane transporter activity"/>
    <property type="evidence" value="ECO:0007669"/>
    <property type="project" value="TreeGrafter"/>
</dbReference>
<feature type="compositionally biased region" description="Low complexity" evidence="8">
    <location>
        <begin position="17"/>
        <end position="42"/>
    </location>
</feature>
<comment type="subcellular location">
    <subcellularLocation>
        <location evidence="1">Membrane</location>
        <topology evidence="1">Multi-pass membrane protein</topology>
    </subcellularLocation>
</comment>
<feature type="transmembrane region" description="Helical" evidence="9">
    <location>
        <begin position="479"/>
        <end position="503"/>
    </location>
</feature>
<name>A0A5C5FY04_9BASI</name>
<evidence type="ECO:0000313" key="11">
    <source>
        <dbReference type="EMBL" id="TNY21226.1"/>
    </source>
</evidence>
<dbReference type="PANTHER" id="PTHR22950:SF458">
    <property type="entry name" value="SODIUM-COUPLED NEUTRAL AMINO ACID TRANSPORTER 11-RELATED"/>
    <property type="match status" value="1"/>
</dbReference>
<keyword evidence="4 9" id="KW-0812">Transmembrane</keyword>
<reference evidence="11 12" key="1">
    <citation type="submission" date="2019-03" db="EMBL/GenBank/DDBJ databases">
        <title>Rhodosporidium diobovatum UCD-FST 08-225 genome sequencing, assembly, and annotation.</title>
        <authorList>
            <person name="Fakankun I.U."/>
            <person name="Fristensky B."/>
            <person name="Levin D.B."/>
        </authorList>
    </citation>
    <scope>NUCLEOTIDE SEQUENCE [LARGE SCALE GENOMIC DNA]</scope>
    <source>
        <strain evidence="11 12">UCD-FST 08-225</strain>
    </source>
</reference>
<dbReference type="InterPro" id="IPR013057">
    <property type="entry name" value="AA_transpt_TM"/>
</dbReference>
<keyword evidence="7 9" id="KW-0472">Membrane</keyword>
<feature type="compositionally biased region" description="Low complexity" evidence="8">
    <location>
        <begin position="49"/>
        <end position="70"/>
    </location>
</feature>
<gene>
    <name evidence="11" type="ORF">DMC30DRAFT_363735</name>
</gene>
<feature type="transmembrane region" description="Helical" evidence="9">
    <location>
        <begin position="318"/>
        <end position="339"/>
    </location>
</feature>
<evidence type="ECO:0000256" key="7">
    <source>
        <dbReference type="ARBA" id="ARBA00023136"/>
    </source>
</evidence>
<proteinExistence type="inferred from homology"/>
<organism evidence="11 12">
    <name type="scientific">Rhodotorula diobovata</name>
    <dbReference type="NCBI Taxonomy" id="5288"/>
    <lineage>
        <taxon>Eukaryota</taxon>
        <taxon>Fungi</taxon>
        <taxon>Dikarya</taxon>
        <taxon>Basidiomycota</taxon>
        <taxon>Pucciniomycotina</taxon>
        <taxon>Microbotryomycetes</taxon>
        <taxon>Sporidiobolales</taxon>
        <taxon>Sporidiobolaceae</taxon>
        <taxon>Rhodotorula</taxon>
    </lineage>
</organism>
<feature type="transmembrane region" description="Helical" evidence="9">
    <location>
        <begin position="248"/>
        <end position="266"/>
    </location>
</feature>
<evidence type="ECO:0000256" key="2">
    <source>
        <dbReference type="ARBA" id="ARBA00008066"/>
    </source>
</evidence>
<comment type="similarity">
    <text evidence="2">Belongs to the amino acid/polyamine transporter 2 family.</text>
</comment>
<evidence type="ECO:0000256" key="1">
    <source>
        <dbReference type="ARBA" id="ARBA00004141"/>
    </source>
</evidence>
<dbReference type="GO" id="GO:0005783">
    <property type="term" value="C:endoplasmic reticulum"/>
    <property type="evidence" value="ECO:0007669"/>
    <property type="project" value="TreeGrafter"/>
</dbReference>
<feature type="transmembrane region" description="Helical" evidence="9">
    <location>
        <begin position="286"/>
        <end position="306"/>
    </location>
</feature>
<evidence type="ECO:0000256" key="9">
    <source>
        <dbReference type="SAM" id="Phobius"/>
    </source>
</evidence>
<feature type="transmembrane region" description="Helical" evidence="9">
    <location>
        <begin position="438"/>
        <end position="458"/>
    </location>
</feature>
<sequence>MSEPLLAPLPRPVARFNLDAADSPAPSPASTPSAGSSSSALIAPPPASPARAPLAGPSSSSSANNGGASSLFRYSDSDDDDGPIASTSSYVHGSQYPPHASGSDSLAYGPGDDSEDWDTGDRPLMEGIAFKGLRRASLDLRGEERRLKEMELDAEAAELPEWLSRGGGVLAGILNLSNSVLGAGIIGLPYALREAGFFAGIVLLIVIGVVTDWTIRLIVLNAKMSGRRTYIDILDSCFGRPGRAAASFFQFSFAFGGMCAFCVIIGDTIPRVLLSLVGPDASPVVSFFISRPVVTTILTLSISYPLSLYRDIEKLSHASALALISMVFIVVSVAVRGPGVDDALKGDPTQRWTVLEPGFFEAVGVISFAFVCHHNSLLIYGSLRTPTLDRFARVTHVSTTVSVIACLCMSTSGFLVFTDRTSGNVLNNFSEDDTLINIARACFGANMFTTLPLEAFVCREVAETYFWPDEREFNKKRHVLITTALVLSALVVSLITCDLGFILELAGGFSATALAYLFPAACFLRLSGTGRQLAPQRLAAWACALFGVLVMVLSTFLSIRKAIRGESHKVC</sequence>
<comment type="caution">
    <text evidence="11">The sequence shown here is derived from an EMBL/GenBank/DDBJ whole genome shotgun (WGS) entry which is preliminary data.</text>
</comment>
<evidence type="ECO:0000256" key="3">
    <source>
        <dbReference type="ARBA" id="ARBA00022448"/>
    </source>
</evidence>
<evidence type="ECO:0000256" key="6">
    <source>
        <dbReference type="ARBA" id="ARBA00022989"/>
    </source>
</evidence>
<evidence type="ECO:0000256" key="5">
    <source>
        <dbReference type="ARBA" id="ARBA00022970"/>
    </source>
</evidence>
<feature type="transmembrane region" description="Helical" evidence="9">
    <location>
        <begin position="197"/>
        <end position="219"/>
    </location>
</feature>